<evidence type="ECO:0000313" key="1">
    <source>
        <dbReference type="EMBL" id="URE37638.1"/>
    </source>
</evidence>
<reference evidence="1" key="1">
    <citation type="submission" date="2022-05" db="EMBL/GenBank/DDBJ databases">
        <title>The Musa troglodytarum L. genome provides insights into the mechanism of non-climacteric behaviour and enrichment of carotenoids.</title>
        <authorList>
            <person name="Wang J."/>
        </authorList>
    </citation>
    <scope>NUCLEOTIDE SEQUENCE</scope>
    <source>
        <tissue evidence="1">Leaf</tissue>
    </source>
</reference>
<accession>A0A9E7HY57</accession>
<dbReference type="EMBL" id="CP097510">
    <property type="protein sequence ID" value="URE37638.1"/>
    <property type="molecule type" value="Genomic_DNA"/>
</dbReference>
<organism evidence="1 2">
    <name type="scientific">Musa troglodytarum</name>
    <name type="common">fe'i banana</name>
    <dbReference type="NCBI Taxonomy" id="320322"/>
    <lineage>
        <taxon>Eukaryota</taxon>
        <taxon>Viridiplantae</taxon>
        <taxon>Streptophyta</taxon>
        <taxon>Embryophyta</taxon>
        <taxon>Tracheophyta</taxon>
        <taxon>Spermatophyta</taxon>
        <taxon>Magnoliopsida</taxon>
        <taxon>Liliopsida</taxon>
        <taxon>Zingiberales</taxon>
        <taxon>Musaceae</taxon>
        <taxon>Musa</taxon>
    </lineage>
</organism>
<gene>
    <name evidence="1" type="ORF">MUK42_17688</name>
</gene>
<evidence type="ECO:0000313" key="2">
    <source>
        <dbReference type="Proteomes" id="UP001055439"/>
    </source>
</evidence>
<sequence length="92" mass="10442">MERSGDARERLWSAKSTVSVMCTAAATVQESMWKSPHRLPPMVSKLPFPRLHACPGRTISIHLLHCLRLTSFLWIGGSICFFYLKASSRFTF</sequence>
<dbReference type="AlphaFoldDB" id="A0A9E7HY57"/>
<keyword evidence="2" id="KW-1185">Reference proteome</keyword>
<proteinExistence type="predicted"/>
<name>A0A9E7HY57_9LILI</name>
<protein>
    <submittedName>
        <fullName evidence="1">Growth-regulating factor</fullName>
    </submittedName>
</protein>
<dbReference type="Proteomes" id="UP001055439">
    <property type="component" value="Chromosome 8"/>
</dbReference>
<dbReference type="OrthoDB" id="1927209at2759"/>